<evidence type="ECO:0000256" key="1">
    <source>
        <dbReference type="ARBA" id="ARBA00008791"/>
    </source>
</evidence>
<dbReference type="PANTHER" id="PTHR46268:SF6">
    <property type="entry name" value="UNIVERSAL STRESS PROTEIN UP12"/>
    <property type="match status" value="1"/>
</dbReference>
<proteinExistence type="inferred from homology"/>
<dbReference type="SUPFAM" id="SSF52402">
    <property type="entry name" value="Adenine nucleotide alpha hydrolases-like"/>
    <property type="match status" value="2"/>
</dbReference>
<organism evidence="3 4">
    <name type="scientific">Pontibacter lucknowensis</name>
    <dbReference type="NCBI Taxonomy" id="1077936"/>
    <lineage>
        <taxon>Bacteria</taxon>
        <taxon>Pseudomonadati</taxon>
        <taxon>Bacteroidota</taxon>
        <taxon>Cytophagia</taxon>
        <taxon>Cytophagales</taxon>
        <taxon>Hymenobacteraceae</taxon>
        <taxon>Pontibacter</taxon>
    </lineage>
</organism>
<feature type="domain" description="UspA" evidence="2">
    <location>
        <begin position="151"/>
        <end position="274"/>
    </location>
</feature>
<evidence type="ECO:0000313" key="3">
    <source>
        <dbReference type="EMBL" id="SIQ95037.1"/>
    </source>
</evidence>
<comment type="similarity">
    <text evidence="1">Belongs to the universal stress protein A family.</text>
</comment>
<evidence type="ECO:0000313" key="4">
    <source>
        <dbReference type="Proteomes" id="UP000185924"/>
    </source>
</evidence>
<dbReference type="CDD" id="cd00293">
    <property type="entry name" value="USP-like"/>
    <property type="match status" value="2"/>
</dbReference>
<reference evidence="4" key="1">
    <citation type="submission" date="2017-01" db="EMBL/GenBank/DDBJ databases">
        <authorList>
            <person name="Varghese N."/>
            <person name="Submissions S."/>
        </authorList>
    </citation>
    <scope>NUCLEOTIDE SEQUENCE [LARGE SCALE GENOMIC DNA]</scope>
    <source>
        <strain evidence="4">DM9</strain>
    </source>
</reference>
<evidence type="ECO:0000259" key="2">
    <source>
        <dbReference type="Pfam" id="PF00582"/>
    </source>
</evidence>
<dbReference type="Proteomes" id="UP000185924">
    <property type="component" value="Unassembled WGS sequence"/>
</dbReference>
<name>A0A1N6WYA1_9BACT</name>
<dbReference type="AlphaFoldDB" id="A0A1N6WYA1"/>
<dbReference type="STRING" id="1077936.SAMN05421545_1825"/>
<dbReference type="RefSeq" id="WP_234986330.1">
    <property type="nucleotide sequence ID" value="NZ_FTNM01000002.1"/>
</dbReference>
<dbReference type="Gene3D" id="3.40.50.12370">
    <property type="match status" value="1"/>
</dbReference>
<protein>
    <submittedName>
        <fullName evidence="3">Nucleotide-binding universal stress protein, UspA family</fullName>
    </submittedName>
</protein>
<accession>A0A1N6WYA1</accession>
<gene>
    <name evidence="3" type="ORF">SAMN05421545_1825</name>
</gene>
<feature type="domain" description="UspA" evidence="2">
    <location>
        <begin position="8"/>
        <end position="142"/>
    </location>
</feature>
<keyword evidence="4" id="KW-1185">Reference proteome</keyword>
<dbReference type="Pfam" id="PF00582">
    <property type="entry name" value="Usp"/>
    <property type="match status" value="2"/>
</dbReference>
<dbReference type="InterPro" id="IPR006016">
    <property type="entry name" value="UspA"/>
</dbReference>
<dbReference type="PANTHER" id="PTHR46268">
    <property type="entry name" value="STRESS RESPONSE PROTEIN NHAX"/>
    <property type="match status" value="1"/>
</dbReference>
<sequence>MTTLSQTKRILVPLELNETGEDLLYYAGQLAHALGAELYLFHACKTADLTYTQQSSCIQKLRSFAERVFSREFKYSKVAAPFDCVVRPGQVRDSIQSVVQEYQIDLVLMDAGTRANNGLNREATELAAVVMDLVSCPVMVLPASIRYRKLKNLVFATDFTDQDQKVLFRIADLAQQLNAKLTLVQVYGEEERSQLCYYKAAMLEIEKQLKGRKVAVRLLEEEDVLEGISEFSEETSADLLILATQDNYLMERLFSTNYTKTMAFHTRIPLLTYRQHKMKPCSGCCVNCTSKQKQEQLQSVHQ</sequence>
<dbReference type="EMBL" id="FTNM01000002">
    <property type="protein sequence ID" value="SIQ95037.1"/>
    <property type="molecule type" value="Genomic_DNA"/>
</dbReference>